<dbReference type="STRING" id="741276.A0A2S5BHD9"/>
<keyword evidence="5" id="KW-1185">Reference proteome</keyword>
<feature type="region of interest" description="Disordered" evidence="2">
    <location>
        <begin position="198"/>
        <end position="239"/>
    </location>
</feature>
<gene>
    <name evidence="4" type="ORF">BMF94_0716</name>
</gene>
<evidence type="ECO:0008006" key="6">
    <source>
        <dbReference type="Google" id="ProtNLM"/>
    </source>
</evidence>
<dbReference type="InterPro" id="IPR036908">
    <property type="entry name" value="RlpA-like_sf"/>
</dbReference>
<dbReference type="PANTHER" id="PTHR31836:SF24">
    <property type="entry name" value="RLPA-LIKE PROTEIN DOUBLE-PSI BETA-BARREL DOMAIN-CONTAINING PROTEIN"/>
    <property type="match status" value="1"/>
</dbReference>
<comment type="caution">
    <text evidence="4">The sequence shown here is derived from an EMBL/GenBank/DDBJ whole genome shotgun (WGS) entry which is preliminary data.</text>
</comment>
<dbReference type="AlphaFoldDB" id="A0A2S5BHD9"/>
<dbReference type="InterPro" id="IPR051477">
    <property type="entry name" value="Expansin_CellWall"/>
</dbReference>
<dbReference type="CDD" id="cd22191">
    <property type="entry name" value="DPBB_RlpA_EXP_N-like"/>
    <property type="match status" value="2"/>
</dbReference>
<reference evidence="4 5" key="1">
    <citation type="journal article" date="2018" name="Front. Microbiol.">
        <title>Prospects for Fungal Bioremediation of Acidic Radioactive Waste Sites: Characterization and Genome Sequence of Rhodotorula taiwanensis MD1149.</title>
        <authorList>
            <person name="Tkavc R."/>
            <person name="Matrosova V.Y."/>
            <person name="Grichenko O.E."/>
            <person name="Gostincar C."/>
            <person name="Volpe R.P."/>
            <person name="Klimenkova P."/>
            <person name="Gaidamakova E.K."/>
            <person name="Zhou C.E."/>
            <person name="Stewart B.J."/>
            <person name="Lyman M.G."/>
            <person name="Malfatti S.A."/>
            <person name="Rubinfeld B."/>
            <person name="Courtot M."/>
            <person name="Singh J."/>
            <person name="Dalgard C.L."/>
            <person name="Hamilton T."/>
            <person name="Frey K.G."/>
            <person name="Gunde-Cimerman N."/>
            <person name="Dugan L."/>
            <person name="Daly M.J."/>
        </authorList>
    </citation>
    <scope>NUCLEOTIDE SEQUENCE [LARGE SCALE GENOMIC DNA]</scope>
    <source>
        <strain evidence="4 5">MD1149</strain>
    </source>
</reference>
<evidence type="ECO:0000256" key="3">
    <source>
        <dbReference type="SAM" id="SignalP"/>
    </source>
</evidence>
<dbReference type="OrthoDB" id="623670at2759"/>
<evidence type="ECO:0000256" key="2">
    <source>
        <dbReference type="SAM" id="MobiDB-lite"/>
    </source>
</evidence>
<proteinExistence type="predicted"/>
<keyword evidence="1 3" id="KW-0732">Signal</keyword>
<dbReference type="SUPFAM" id="SSF50685">
    <property type="entry name" value="Barwin-like endoglucanases"/>
    <property type="match status" value="2"/>
</dbReference>
<dbReference type="Proteomes" id="UP000237144">
    <property type="component" value="Unassembled WGS sequence"/>
</dbReference>
<feature type="region of interest" description="Disordered" evidence="2">
    <location>
        <begin position="260"/>
        <end position="293"/>
    </location>
</feature>
<evidence type="ECO:0000313" key="5">
    <source>
        <dbReference type="Proteomes" id="UP000237144"/>
    </source>
</evidence>
<dbReference type="EMBL" id="PJQD01000007">
    <property type="protein sequence ID" value="POY76196.1"/>
    <property type="molecule type" value="Genomic_DNA"/>
</dbReference>
<evidence type="ECO:0000313" key="4">
    <source>
        <dbReference type="EMBL" id="POY76196.1"/>
    </source>
</evidence>
<evidence type="ECO:0000256" key="1">
    <source>
        <dbReference type="ARBA" id="ARBA00022729"/>
    </source>
</evidence>
<feature type="chain" id="PRO_5015447113" description="RlpA-like protein double-psi beta-barrel domain-containing protein" evidence="3">
    <location>
        <begin position="21"/>
        <end position="502"/>
    </location>
</feature>
<organism evidence="4 5">
    <name type="scientific">Rhodotorula taiwanensis</name>
    <dbReference type="NCBI Taxonomy" id="741276"/>
    <lineage>
        <taxon>Eukaryota</taxon>
        <taxon>Fungi</taxon>
        <taxon>Dikarya</taxon>
        <taxon>Basidiomycota</taxon>
        <taxon>Pucciniomycotina</taxon>
        <taxon>Microbotryomycetes</taxon>
        <taxon>Sporidiobolales</taxon>
        <taxon>Sporidiobolaceae</taxon>
        <taxon>Rhodotorula</taxon>
    </lineage>
</organism>
<feature type="compositionally biased region" description="Low complexity" evidence="2">
    <location>
        <begin position="266"/>
        <end position="293"/>
    </location>
</feature>
<protein>
    <recommendedName>
        <fullName evidence="6">RlpA-like protein double-psi beta-barrel domain-containing protein</fullName>
    </recommendedName>
</protein>
<dbReference type="PANTHER" id="PTHR31836">
    <property type="match status" value="1"/>
</dbReference>
<feature type="signal peptide" evidence="3">
    <location>
        <begin position="1"/>
        <end position="20"/>
    </location>
</feature>
<sequence>MRTTTSALLAAALVAPTAFGLSYSHGHPHNARRHGAQLARRRLDDHVNVSSHRMTRKAKRGSAKQTTSYQSTAIWWAEAGWIGSCGESISDDAMIIALPLALYPDVSTASSLCGTSVSVSAPSTGKTITATVIGASDRDNFTTFSRAAYEALGGNLAVGELAIEFQLVDGTAPASTAGAAATVSDGAALKAGQGTSSPAAAVTASGSSASPSSGSASSAGSPASAGSDSASAASSSSSSSSSTAAAAAVQVKANAIPTSSTTSYVAPTTADASSSWTSTTTTTTWAPQTTTTPAWDSASAASASAAAASAASKSQADAAWATSAAADAAYKLWASSSSVAALAASQSAADAAWASSSSAAAAAASKSSADAAWAASSSSSAAAAAAQATQASSSGSGSSSSSGGGSGQVYSGGIATFFYQNGVAGNCGQVHSDSTLLVALPTATYAGGSHCGTYVSITRTDTGQTIKALVADSCPTCNNNSCLDLSWGAFSALGGTQSMGVL</sequence>
<accession>A0A2S5BHD9</accession>
<name>A0A2S5BHD9_9BASI</name>
<dbReference type="Gene3D" id="2.40.40.10">
    <property type="entry name" value="RlpA-like domain"/>
    <property type="match status" value="2"/>
</dbReference>